<keyword evidence="1" id="KW-0732">Signal</keyword>
<dbReference type="RefSeq" id="WP_145363410.1">
    <property type="nucleotide sequence ID" value="NZ_CP036268.1"/>
</dbReference>
<feature type="signal peptide" evidence="1">
    <location>
        <begin position="1"/>
        <end position="20"/>
    </location>
</feature>
<evidence type="ECO:0000313" key="2">
    <source>
        <dbReference type="EMBL" id="QDT37279.1"/>
    </source>
</evidence>
<name>A0A517R058_9PLAN</name>
<proteinExistence type="predicted"/>
<dbReference type="OrthoDB" id="212860at2"/>
<dbReference type="EMBL" id="CP036268">
    <property type="protein sequence ID" value="QDT37279.1"/>
    <property type="molecule type" value="Genomic_DNA"/>
</dbReference>
<sequence length="170" mass="18364" precursor="true">MKFLPLIVAAFCLSNGSASADLFGSLFHRGPEIDTTGLGQIVAVSQPQPVGPTYAVPPAPGGGAYIPHYAPQPIQPIGLYGKVKYKDFDNIHPCGVKQIVAVLDPCQPPPDPCADCPQQPAIVFVEVCIPPGPCPDLKVTKNGRKIELDYGEYEVEIRTKRDYVEVDYDD</sequence>
<gene>
    <name evidence="2" type="ORF">Pan189_16520</name>
</gene>
<reference evidence="2 3" key="1">
    <citation type="submission" date="2019-02" db="EMBL/GenBank/DDBJ databases">
        <title>Deep-cultivation of Planctomycetes and their phenomic and genomic characterization uncovers novel biology.</title>
        <authorList>
            <person name="Wiegand S."/>
            <person name="Jogler M."/>
            <person name="Boedeker C."/>
            <person name="Pinto D."/>
            <person name="Vollmers J."/>
            <person name="Rivas-Marin E."/>
            <person name="Kohn T."/>
            <person name="Peeters S.H."/>
            <person name="Heuer A."/>
            <person name="Rast P."/>
            <person name="Oberbeckmann S."/>
            <person name="Bunk B."/>
            <person name="Jeske O."/>
            <person name="Meyerdierks A."/>
            <person name="Storesund J.E."/>
            <person name="Kallscheuer N."/>
            <person name="Luecker S."/>
            <person name="Lage O.M."/>
            <person name="Pohl T."/>
            <person name="Merkel B.J."/>
            <person name="Hornburger P."/>
            <person name="Mueller R.-W."/>
            <person name="Bruemmer F."/>
            <person name="Labrenz M."/>
            <person name="Spormann A.M."/>
            <person name="Op den Camp H."/>
            <person name="Overmann J."/>
            <person name="Amann R."/>
            <person name="Jetten M.S.M."/>
            <person name="Mascher T."/>
            <person name="Medema M.H."/>
            <person name="Devos D.P."/>
            <person name="Kaster A.-K."/>
            <person name="Ovreas L."/>
            <person name="Rohde M."/>
            <person name="Galperin M.Y."/>
            <person name="Jogler C."/>
        </authorList>
    </citation>
    <scope>NUCLEOTIDE SEQUENCE [LARGE SCALE GENOMIC DNA]</scope>
    <source>
        <strain evidence="2 3">Pan189</strain>
    </source>
</reference>
<dbReference type="KEGG" id="svp:Pan189_16520"/>
<feature type="chain" id="PRO_5022098142" evidence="1">
    <location>
        <begin position="21"/>
        <end position="170"/>
    </location>
</feature>
<evidence type="ECO:0000256" key="1">
    <source>
        <dbReference type="SAM" id="SignalP"/>
    </source>
</evidence>
<evidence type="ECO:0000313" key="3">
    <source>
        <dbReference type="Proteomes" id="UP000317318"/>
    </source>
</evidence>
<protein>
    <submittedName>
        <fullName evidence="2">Uncharacterized protein</fullName>
    </submittedName>
</protein>
<dbReference type="AlphaFoldDB" id="A0A517R058"/>
<organism evidence="2 3">
    <name type="scientific">Stratiformator vulcanicus</name>
    <dbReference type="NCBI Taxonomy" id="2527980"/>
    <lineage>
        <taxon>Bacteria</taxon>
        <taxon>Pseudomonadati</taxon>
        <taxon>Planctomycetota</taxon>
        <taxon>Planctomycetia</taxon>
        <taxon>Planctomycetales</taxon>
        <taxon>Planctomycetaceae</taxon>
        <taxon>Stratiformator</taxon>
    </lineage>
</organism>
<dbReference type="Proteomes" id="UP000317318">
    <property type="component" value="Chromosome"/>
</dbReference>
<accession>A0A517R058</accession>
<keyword evidence="3" id="KW-1185">Reference proteome</keyword>